<evidence type="ECO:0000313" key="2">
    <source>
        <dbReference type="EMBL" id="KAK0715194.1"/>
    </source>
</evidence>
<comment type="caution">
    <text evidence="2">The sequence shown here is derived from an EMBL/GenBank/DDBJ whole genome shotgun (WGS) entry which is preliminary data.</text>
</comment>
<dbReference type="Proteomes" id="UP001172102">
    <property type="component" value="Unassembled WGS sequence"/>
</dbReference>
<sequence>MPIFESLNYTPVAPLPADMGDNDFDAVARDGGMVAKVKGPEGAAKDAANIIKEIVLVKAEARAVLMRSSVFIVIPVVVAVAVAAAYIFGSMPLFFHSVLI</sequence>
<keyword evidence="3" id="KW-1185">Reference proteome</keyword>
<keyword evidence="1" id="KW-0472">Membrane</keyword>
<organism evidence="2 3">
    <name type="scientific">Lasiosphaeris hirsuta</name>
    <dbReference type="NCBI Taxonomy" id="260670"/>
    <lineage>
        <taxon>Eukaryota</taxon>
        <taxon>Fungi</taxon>
        <taxon>Dikarya</taxon>
        <taxon>Ascomycota</taxon>
        <taxon>Pezizomycotina</taxon>
        <taxon>Sordariomycetes</taxon>
        <taxon>Sordariomycetidae</taxon>
        <taxon>Sordariales</taxon>
        <taxon>Lasiosphaeriaceae</taxon>
        <taxon>Lasiosphaeris</taxon>
    </lineage>
</organism>
<feature type="transmembrane region" description="Helical" evidence="1">
    <location>
        <begin position="70"/>
        <end position="95"/>
    </location>
</feature>
<dbReference type="EMBL" id="JAUKUA010000004">
    <property type="protein sequence ID" value="KAK0715194.1"/>
    <property type="molecule type" value="Genomic_DNA"/>
</dbReference>
<protein>
    <submittedName>
        <fullName evidence="2">Uncharacterized protein</fullName>
    </submittedName>
</protein>
<keyword evidence="1" id="KW-0812">Transmembrane</keyword>
<dbReference type="AlphaFoldDB" id="A0AA40AG26"/>
<keyword evidence="1" id="KW-1133">Transmembrane helix</keyword>
<gene>
    <name evidence="2" type="ORF">B0H67DRAFT_553774</name>
</gene>
<reference evidence="2" key="1">
    <citation type="submission" date="2023-06" db="EMBL/GenBank/DDBJ databases">
        <title>Genome-scale phylogeny and comparative genomics of the fungal order Sordariales.</title>
        <authorList>
            <consortium name="Lawrence Berkeley National Laboratory"/>
            <person name="Hensen N."/>
            <person name="Bonometti L."/>
            <person name="Westerberg I."/>
            <person name="Brannstrom I.O."/>
            <person name="Guillou S."/>
            <person name="Cros-Aarteil S."/>
            <person name="Calhoun S."/>
            <person name="Haridas S."/>
            <person name="Kuo A."/>
            <person name="Mondo S."/>
            <person name="Pangilinan J."/>
            <person name="Riley R."/>
            <person name="Labutti K."/>
            <person name="Andreopoulos B."/>
            <person name="Lipzen A."/>
            <person name="Chen C."/>
            <person name="Yanf M."/>
            <person name="Daum C."/>
            <person name="Ng V."/>
            <person name="Clum A."/>
            <person name="Steindorff A."/>
            <person name="Ohm R."/>
            <person name="Martin F."/>
            <person name="Silar P."/>
            <person name="Natvig D."/>
            <person name="Lalanne C."/>
            <person name="Gautier V."/>
            <person name="Ament-Velasquez S.L."/>
            <person name="Kruys A."/>
            <person name="Hutchinson M.I."/>
            <person name="Powell A.J."/>
            <person name="Barry K."/>
            <person name="Miller A.N."/>
            <person name="Grigoriev I.V."/>
            <person name="Debuchy R."/>
            <person name="Gladieux P."/>
            <person name="Thoren M.H."/>
            <person name="Johannesson H."/>
        </authorList>
    </citation>
    <scope>NUCLEOTIDE SEQUENCE</scope>
    <source>
        <strain evidence="2">SMH4607-1</strain>
    </source>
</reference>
<accession>A0AA40AG26</accession>
<evidence type="ECO:0000313" key="3">
    <source>
        <dbReference type="Proteomes" id="UP001172102"/>
    </source>
</evidence>
<evidence type="ECO:0000256" key="1">
    <source>
        <dbReference type="SAM" id="Phobius"/>
    </source>
</evidence>
<name>A0AA40AG26_9PEZI</name>
<proteinExistence type="predicted"/>